<dbReference type="Proteomes" id="UP001302696">
    <property type="component" value="Chromosome"/>
</dbReference>
<dbReference type="EMBL" id="CP104778">
    <property type="protein sequence ID" value="WPC21066.1"/>
    <property type="molecule type" value="Genomic_DNA"/>
</dbReference>
<keyword evidence="2" id="KW-1185">Reference proteome</keyword>
<dbReference type="RefSeq" id="WP_323707359.1">
    <property type="nucleotide sequence ID" value="NZ_CP104774.1"/>
</dbReference>
<protein>
    <submittedName>
        <fullName evidence="1">Uncharacterized protein</fullName>
    </submittedName>
</protein>
<organism evidence="1 2">
    <name type="scientific">Pediococcus inopinatus</name>
    <dbReference type="NCBI Taxonomy" id="114090"/>
    <lineage>
        <taxon>Bacteria</taxon>
        <taxon>Bacillati</taxon>
        <taxon>Bacillota</taxon>
        <taxon>Bacilli</taxon>
        <taxon>Lactobacillales</taxon>
        <taxon>Lactobacillaceae</taxon>
        <taxon>Pediococcus</taxon>
    </lineage>
</organism>
<sequence length="237" mass="27304">MQNGEPFLNQLIGIKFARGVNVILKNKKKVNSPETSNVRIDNIFPFLNYKRFDENGYLVLPNRFEKGNYYADILSVEGKNLDALSHAERIELLTSWGNFNGQFLDDIQLISSKFPTNTELQQSYWGKKYATWRDRAANTSDELERGQCRIRMHLCMTYITQEQQIETKLYNYDFCMVFFANSVSKLKDRVRTAKELGMNSGNSGVNKATSAVILHDMTQSAKEEVLFKLNNPNAKMK</sequence>
<reference evidence="2" key="1">
    <citation type="submission" date="2024-06" db="EMBL/GenBank/DDBJ databases">
        <authorList>
            <person name="Chang H.C."/>
            <person name="Mun S.Y."/>
        </authorList>
    </citation>
    <scope>NUCLEOTIDE SEQUENCE [LARGE SCALE GENOMIC DNA]</scope>
    <source>
        <strain evidence="2">KT1</strain>
    </source>
</reference>
<proteinExistence type="predicted"/>
<name>A0ABZ0Q286_9LACO</name>
<gene>
    <name evidence="1" type="ORF">N6G96_07150</name>
</gene>
<accession>A0ABZ0Q286</accession>
<evidence type="ECO:0000313" key="1">
    <source>
        <dbReference type="EMBL" id="WPC21066.1"/>
    </source>
</evidence>
<evidence type="ECO:0000313" key="2">
    <source>
        <dbReference type="Proteomes" id="UP001302696"/>
    </source>
</evidence>